<protein>
    <recommendedName>
        <fullName evidence="4">adenosine deaminase</fullName>
        <ecNumber evidence="4">3.5.4.4</ecNumber>
    </recommendedName>
</protein>
<evidence type="ECO:0000256" key="1">
    <source>
        <dbReference type="ARBA" id="ARBA00001947"/>
    </source>
</evidence>
<dbReference type="Gene3D" id="3.20.20.140">
    <property type="entry name" value="Metal-dependent hydrolases"/>
    <property type="match status" value="1"/>
</dbReference>
<dbReference type="InterPro" id="IPR006331">
    <property type="entry name" value="ADGF"/>
</dbReference>
<evidence type="ECO:0000259" key="11">
    <source>
        <dbReference type="Pfam" id="PF00962"/>
    </source>
</evidence>
<sequence length="549" mass="62573">MICEALLFLLSSCVFSAHSDCSYWENRESFLREERSMFLGADIVLTAEEEEVNAILMKIKEKEYRKGFNDPASFPPARHFFEVKEDIERSEVFRIIQLLPKGACLHGHDTAMVSSEFVLKNLTYMPDLYTCEDAEGVTLLRFFELPDQSCDWQLLSDLRFNATNVTALDEELERHLSLFTSNPREAYPDVNTVWKVFEKITKTVNGLVYYKPAFERYFYQLLKEFHEDNIMYAELRSEVSGVNIHAYNTERYPAVARIGLKNLNQVTCPDRDSNPGHLVSRPDALTVALQVFELNGTLLPETAVATIMKGITQRFISDHPDFWGIKIIYTSFRRLEPSEVEQYIANALTLKEEHPDLIAGFDIIGQEDLGKPLKDFADLLLTVKDDIKFFFHAGETDWEGITDLNLVDAVLLNATRIGHGYAILKHPLVLETVKRLGIPIEVNPISNQVLLLVADLRNHPAATLIAENYHVVISSDDPGFWGAKGLSYDIYEAFMGLAGLEADLRVLKQLALNSLRYSALDEETKEDIISAWEQTWTLFLNAVLNMTRH</sequence>
<dbReference type="NCBIfam" id="TIGR01431">
    <property type="entry name" value="adm_rel"/>
    <property type="match status" value="1"/>
</dbReference>
<evidence type="ECO:0000256" key="7">
    <source>
        <dbReference type="ARBA" id="ARBA00022729"/>
    </source>
</evidence>
<comment type="cofactor">
    <cofactor evidence="1">
        <name>Zn(2+)</name>
        <dbReference type="ChEBI" id="CHEBI:29105"/>
    </cofactor>
</comment>
<name>A0ABQ8SF91_PERAM</name>
<dbReference type="EC" id="3.5.4.4" evidence="4"/>
<gene>
    <name evidence="13" type="ORF">ANN_21430</name>
</gene>
<dbReference type="CDD" id="cd01321">
    <property type="entry name" value="ADGF"/>
    <property type="match status" value="1"/>
</dbReference>
<dbReference type="InterPro" id="IPR006330">
    <property type="entry name" value="Ado/ade_deaminase"/>
</dbReference>
<comment type="similarity">
    <text evidence="3">Belongs to the metallo-dependent hydrolases superfamily. Adenosine and AMP deaminases family. ADGF subfamily.</text>
</comment>
<comment type="catalytic activity">
    <reaction evidence="9">
        <text>adenosine + H2O + H(+) = inosine + NH4(+)</text>
        <dbReference type="Rhea" id="RHEA:24408"/>
        <dbReference type="ChEBI" id="CHEBI:15377"/>
        <dbReference type="ChEBI" id="CHEBI:15378"/>
        <dbReference type="ChEBI" id="CHEBI:16335"/>
        <dbReference type="ChEBI" id="CHEBI:17596"/>
        <dbReference type="ChEBI" id="CHEBI:28938"/>
        <dbReference type="EC" id="3.5.4.4"/>
    </reaction>
</comment>
<dbReference type="EMBL" id="JAJSOF020000029">
    <property type="protein sequence ID" value="KAJ4432791.1"/>
    <property type="molecule type" value="Genomic_DNA"/>
</dbReference>
<evidence type="ECO:0000256" key="3">
    <source>
        <dbReference type="ARBA" id="ARBA00006083"/>
    </source>
</evidence>
<organism evidence="13 14">
    <name type="scientific">Periplaneta americana</name>
    <name type="common">American cockroach</name>
    <name type="synonym">Blatta americana</name>
    <dbReference type="NCBI Taxonomy" id="6978"/>
    <lineage>
        <taxon>Eukaryota</taxon>
        <taxon>Metazoa</taxon>
        <taxon>Ecdysozoa</taxon>
        <taxon>Arthropoda</taxon>
        <taxon>Hexapoda</taxon>
        <taxon>Insecta</taxon>
        <taxon>Pterygota</taxon>
        <taxon>Neoptera</taxon>
        <taxon>Polyneoptera</taxon>
        <taxon>Dictyoptera</taxon>
        <taxon>Blattodea</taxon>
        <taxon>Blattoidea</taxon>
        <taxon>Blattidae</taxon>
        <taxon>Blattinae</taxon>
        <taxon>Periplaneta</taxon>
    </lineage>
</organism>
<evidence type="ECO:0000313" key="14">
    <source>
        <dbReference type="Proteomes" id="UP001148838"/>
    </source>
</evidence>
<evidence type="ECO:0000256" key="10">
    <source>
        <dbReference type="SAM" id="SignalP"/>
    </source>
</evidence>
<evidence type="ECO:0000313" key="13">
    <source>
        <dbReference type="EMBL" id="KAJ4432791.1"/>
    </source>
</evidence>
<dbReference type="SUPFAM" id="SSF51556">
    <property type="entry name" value="Metallo-dependent hydrolases"/>
    <property type="match status" value="1"/>
</dbReference>
<evidence type="ECO:0000259" key="12">
    <source>
        <dbReference type="Pfam" id="PF08451"/>
    </source>
</evidence>
<evidence type="ECO:0000256" key="5">
    <source>
        <dbReference type="ARBA" id="ARBA00022525"/>
    </source>
</evidence>
<dbReference type="Pfam" id="PF00962">
    <property type="entry name" value="A_deaminase"/>
    <property type="match status" value="1"/>
</dbReference>
<dbReference type="Proteomes" id="UP001148838">
    <property type="component" value="Unassembled WGS sequence"/>
</dbReference>
<feature type="chain" id="PRO_5045713809" description="adenosine deaminase" evidence="10">
    <location>
        <begin position="20"/>
        <end position="549"/>
    </location>
</feature>
<keyword evidence="5" id="KW-0964">Secreted</keyword>
<feature type="domain" description="Adenosine/AMP deaminase N-terminal" evidence="12">
    <location>
        <begin position="11"/>
        <end position="96"/>
    </location>
</feature>
<reference evidence="13 14" key="1">
    <citation type="journal article" date="2022" name="Allergy">
        <title>Genome assembly and annotation of Periplaneta americana reveal a comprehensive cockroach allergen profile.</title>
        <authorList>
            <person name="Wang L."/>
            <person name="Xiong Q."/>
            <person name="Saelim N."/>
            <person name="Wang L."/>
            <person name="Nong W."/>
            <person name="Wan A.T."/>
            <person name="Shi M."/>
            <person name="Liu X."/>
            <person name="Cao Q."/>
            <person name="Hui J.H.L."/>
            <person name="Sookrung N."/>
            <person name="Leung T.F."/>
            <person name="Tungtrongchitr A."/>
            <person name="Tsui S.K.W."/>
        </authorList>
    </citation>
    <scope>NUCLEOTIDE SEQUENCE [LARGE SCALE GENOMIC DNA]</scope>
    <source>
        <strain evidence="13">PWHHKU_190912</strain>
    </source>
</reference>
<evidence type="ECO:0000256" key="6">
    <source>
        <dbReference type="ARBA" id="ARBA00022723"/>
    </source>
</evidence>
<dbReference type="InterPro" id="IPR032466">
    <property type="entry name" value="Metal_Hydrolase"/>
</dbReference>
<evidence type="ECO:0000256" key="4">
    <source>
        <dbReference type="ARBA" id="ARBA00012784"/>
    </source>
</evidence>
<comment type="subcellular location">
    <subcellularLocation>
        <location evidence="2">Secreted</location>
    </subcellularLocation>
</comment>
<evidence type="ECO:0000256" key="8">
    <source>
        <dbReference type="ARBA" id="ARBA00022801"/>
    </source>
</evidence>
<comment type="caution">
    <text evidence="13">The sequence shown here is derived from an EMBL/GenBank/DDBJ whole genome shotgun (WGS) entry which is preliminary data.</text>
</comment>
<keyword evidence="14" id="KW-1185">Reference proteome</keyword>
<evidence type="ECO:0000256" key="9">
    <source>
        <dbReference type="ARBA" id="ARBA00047764"/>
    </source>
</evidence>
<dbReference type="Pfam" id="PF08451">
    <property type="entry name" value="A_deaminase_N"/>
    <property type="match status" value="1"/>
</dbReference>
<keyword evidence="8" id="KW-0378">Hydrolase</keyword>
<keyword evidence="7 10" id="KW-0732">Signal</keyword>
<accession>A0ABQ8SF91</accession>
<evidence type="ECO:0000256" key="2">
    <source>
        <dbReference type="ARBA" id="ARBA00004613"/>
    </source>
</evidence>
<dbReference type="InterPro" id="IPR001365">
    <property type="entry name" value="A_deaminase_dom"/>
</dbReference>
<feature type="signal peptide" evidence="10">
    <location>
        <begin position="1"/>
        <end position="19"/>
    </location>
</feature>
<feature type="domain" description="Adenosine deaminase" evidence="11">
    <location>
        <begin position="304"/>
        <end position="531"/>
    </location>
</feature>
<dbReference type="PANTHER" id="PTHR11409:SF39">
    <property type="entry name" value="ADENOSINE DEAMINASE 2"/>
    <property type="match status" value="1"/>
</dbReference>
<dbReference type="InterPro" id="IPR013659">
    <property type="entry name" value="A_deaminase_N"/>
</dbReference>
<dbReference type="PANTHER" id="PTHR11409">
    <property type="entry name" value="ADENOSINE DEAMINASE"/>
    <property type="match status" value="1"/>
</dbReference>
<keyword evidence="6" id="KW-0479">Metal-binding</keyword>
<proteinExistence type="inferred from homology"/>